<dbReference type="EMBL" id="FOXR01000021">
    <property type="protein sequence ID" value="SFQ25981.1"/>
    <property type="molecule type" value="Genomic_DNA"/>
</dbReference>
<keyword evidence="5" id="KW-0653">Protein transport</keyword>
<evidence type="ECO:0000256" key="5">
    <source>
        <dbReference type="ARBA" id="ARBA00022927"/>
    </source>
</evidence>
<evidence type="ECO:0000256" key="9">
    <source>
        <dbReference type="RuleBase" id="RU003945"/>
    </source>
</evidence>
<evidence type="ECO:0000256" key="6">
    <source>
        <dbReference type="ARBA" id="ARBA00022989"/>
    </source>
</evidence>
<feature type="domain" description="Membrane insertase YidC/Oxa/ALB C-terminal" evidence="11">
    <location>
        <begin position="221"/>
        <end position="333"/>
    </location>
</feature>
<feature type="transmembrane region" description="Helical" evidence="10">
    <location>
        <begin position="112"/>
        <end position="133"/>
    </location>
</feature>
<keyword evidence="13" id="KW-1185">Reference proteome</keyword>
<keyword evidence="3" id="KW-1003">Cell membrane</keyword>
<dbReference type="STRING" id="937334.SAMN05444406_12124"/>
<dbReference type="InterPro" id="IPR047196">
    <property type="entry name" value="YidC_ALB_C"/>
</dbReference>
<feature type="transmembrane region" description="Helical" evidence="10">
    <location>
        <begin position="297"/>
        <end position="318"/>
    </location>
</feature>
<comment type="similarity">
    <text evidence="9">Belongs to the OXA1/ALB3/YidC family.</text>
</comment>
<keyword evidence="8" id="KW-0143">Chaperone</keyword>
<dbReference type="OrthoDB" id="9780552at2"/>
<feature type="transmembrane region" description="Helical" evidence="10">
    <location>
        <begin position="46"/>
        <end position="65"/>
    </location>
</feature>
<dbReference type="AlphaFoldDB" id="A0A1I5X274"/>
<proteinExistence type="inferred from homology"/>
<accession>A0A1I5X274</accession>
<evidence type="ECO:0000256" key="8">
    <source>
        <dbReference type="ARBA" id="ARBA00023186"/>
    </source>
</evidence>
<protein>
    <submittedName>
        <fullName evidence="12">Membrane protein insertase, YidC/Oxa1 family, C-terminal domain-containing protein</fullName>
    </submittedName>
</protein>
<dbReference type="GO" id="GO:0032977">
    <property type="term" value="F:membrane insertase activity"/>
    <property type="evidence" value="ECO:0007669"/>
    <property type="project" value="InterPro"/>
</dbReference>
<reference evidence="12 13" key="1">
    <citation type="submission" date="2016-10" db="EMBL/GenBank/DDBJ databases">
        <authorList>
            <person name="de Groot N.N."/>
        </authorList>
    </citation>
    <scope>NUCLEOTIDE SEQUENCE [LARGE SCALE GENOMIC DNA]</scope>
    <source>
        <strain evidence="12 13">DSM 20678</strain>
    </source>
</reference>
<keyword evidence="4 9" id="KW-0812">Transmembrane</keyword>
<dbReference type="PANTHER" id="PTHR12428">
    <property type="entry name" value="OXA1"/>
    <property type="match status" value="1"/>
</dbReference>
<evidence type="ECO:0000313" key="13">
    <source>
        <dbReference type="Proteomes" id="UP000198577"/>
    </source>
</evidence>
<organism evidence="12 13">
    <name type="scientific">Caldicoprobacter faecalis</name>
    <dbReference type="NCBI Taxonomy" id="937334"/>
    <lineage>
        <taxon>Bacteria</taxon>
        <taxon>Bacillati</taxon>
        <taxon>Bacillota</taxon>
        <taxon>Clostridia</taxon>
        <taxon>Caldicoprobacterales</taxon>
        <taxon>Caldicoprobacteraceae</taxon>
        <taxon>Caldicoprobacter</taxon>
    </lineage>
</organism>
<keyword evidence="7 10" id="KW-0472">Membrane</keyword>
<dbReference type="GO" id="GO:0051205">
    <property type="term" value="P:protein insertion into membrane"/>
    <property type="evidence" value="ECO:0007669"/>
    <property type="project" value="TreeGrafter"/>
</dbReference>
<dbReference type="GO" id="GO:0015031">
    <property type="term" value="P:protein transport"/>
    <property type="evidence" value="ECO:0007669"/>
    <property type="project" value="UniProtKB-KW"/>
</dbReference>
<dbReference type="Pfam" id="PF02096">
    <property type="entry name" value="60KD_IMP"/>
    <property type="match status" value="2"/>
</dbReference>
<dbReference type="GO" id="GO:0005886">
    <property type="term" value="C:plasma membrane"/>
    <property type="evidence" value="ECO:0007669"/>
    <property type="project" value="UniProtKB-SubCell"/>
</dbReference>
<evidence type="ECO:0000256" key="3">
    <source>
        <dbReference type="ARBA" id="ARBA00022475"/>
    </source>
</evidence>
<evidence type="ECO:0000256" key="4">
    <source>
        <dbReference type="ARBA" id="ARBA00022692"/>
    </source>
</evidence>
<evidence type="ECO:0000256" key="2">
    <source>
        <dbReference type="ARBA" id="ARBA00022448"/>
    </source>
</evidence>
<dbReference type="CDD" id="cd20070">
    <property type="entry name" value="5TM_YidC_Alb3"/>
    <property type="match status" value="1"/>
</dbReference>
<name>A0A1I5X274_9FIRM</name>
<gene>
    <name evidence="12" type="ORF">SAMN05444406_12124</name>
</gene>
<sequence length="344" mass="38541">MGVVNVMDQLMLNIVVVAEAANPGLWGSFVNFLANVLQLINNITNNYGLSVVLFTILMRLVLLPLDLKARASTKKINELQPLLKEINEKYKYDPDKRNRKTAELYQKHGVNPLGGCLPLLIQIPIFFALFAALRQISSMELGSFLIDVIKHHDPSIIPVLDQITKAVESSSAIKQRMVDIIPQLFIRTDLPIVDQMKEIAGAENVSLLLEAIKNISNQEIYSFLNAQYGAYRFLWIKNIWIADSPLVSVVGRPIELFSNEWNGLFILPILAGVTSYYQTKLANASSGNQQTSGFTAIFPILSVWFTAMYTAAFGVYWVTNNIFQIIQQIVYNRTNSPKGEGVKS</sequence>
<keyword evidence="6 10" id="KW-1133">Transmembrane helix</keyword>
<feature type="transmembrane region" description="Helical" evidence="10">
    <location>
        <begin position="12"/>
        <end position="34"/>
    </location>
</feature>
<dbReference type="InterPro" id="IPR001708">
    <property type="entry name" value="YidC/ALB3/OXA1/COX18"/>
</dbReference>
<dbReference type="PANTHER" id="PTHR12428:SF65">
    <property type="entry name" value="CYTOCHROME C OXIDASE ASSEMBLY PROTEIN COX18, MITOCHONDRIAL"/>
    <property type="match status" value="1"/>
</dbReference>
<dbReference type="NCBIfam" id="TIGR03592">
    <property type="entry name" value="yidC_oxa1_cterm"/>
    <property type="match status" value="1"/>
</dbReference>
<keyword evidence="2" id="KW-0813">Transport</keyword>
<evidence type="ECO:0000259" key="11">
    <source>
        <dbReference type="Pfam" id="PF02096"/>
    </source>
</evidence>
<feature type="domain" description="Membrane insertase YidC/Oxa/ALB C-terminal" evidence="11">
    <location>
        <begin position="47"/>
        <end position="185"/>
    </location>
</feature>
<evidence type="ECO:0000256" key="1">
    <source>
        <dbReference type="ARBA" id="ARBA00004651"/>
    </source>
</evidence>
<dbReference type="Proteomes" id="UP000198577">
    <property type="component" value="Unassembled WGS sequence"/>
</dbReference>
<evidence type="ECO:0000313" key="12">
    <source>
        <dbReference type="EMBL" id="SFQ25981.1"/>
    </source>
</evidence>
<comment type="subcellular location">
    <subcellularLocation>
        <location evidence="1">Cell membrane</location>
        <topology evidence="1">Multi-pass membrane protein</topology>
    </subcellularLocation>
    <subcellularLocation>
        <location evidence="9">Membrane</location>
        <topology evidence="9">Multi-pass membrane protein</topology>
    </subcellularLocation>
</comment>
<evidence type="ECO:0000256" key="7">
    <source>
        <dbReference type="ARBA" id="ARBA00023136"/>
    </source>
</evidence>
<dbReference type="InterPro" id="IPR028055">
    <property type="entry name" value="YidC/Oxa/ALB_C"/>
</dbReference>
<evidence type="ECO:0000256" key="10">
    <source>
        <dbReference type="SAM" id="Phobius"/>
    </source>
</evidence>